<keyword evidence="3" id="KW-0285">Flavoprotein</keyword>
<dbReference type="PhylomeDB" id="A0A061B5C1"/>
<dbReference type="SUPFAM" id="SSF51905">
    <property type="entry name" value="FAD/NAD(P)-binding domain"/>
    <property type="match status" value="1"/>
</dbReference>
<dbReference type="VEuPathDB" id="FungiDB:BON22_4232"/>
<dbReference type="OrthoDB" id="2219495at2759"/>
<dbReference type="GO" id="GO:0050660">
    <property type="term" value="F:flavin adenine dinucleotide binding"/>
    <property type="evidence" value="ECO:0007669"/>
    <property type="project" value="InterPro"/>
</dbReference>
<feature type="domain" description="FAD dependent oxidoreductase" evidence="6">
    <location>
        <begin position="8"/>
        <end position="439"/>
    </location>
</feature>
<sequence>MSYPKDSKIIIAGSGVFGLSSAMHLIDNGYTDVTIFDRLDLYALGYSFMNGADTASADINKVFRAFYNGDELYHKLALQAREKFVAWDEEVSKLTPEQAKEKFNMEGRFKILDQCGVLRLDKGTELPEYMVKAVKDFENSGLRDKEYILNDPEDIERAKKDGWGEKATNTFGVKEGKNPYLKEICGVFDSTSGLLSSYNACLYVNSYLRSKGVKFITGTAGTVLEVIQSKDGTAEGFTTADGEIHNADLVIVACGPWSASLIPELAGLSEAQNGNVVLVKIPDDRKDLIAKYSPENFPMISWRLDKAVERERFAGMLSFPLSTNDGMVKFIIRQKKYNNPTKLVTGVTTSVPVTTNSTPAESRVSKAVIEQVKQFIKVFVPDLAEFGIHSTRLLWYTDTINNDFIIDHVPGKKNLVVVTGGSGHGFKFLPVLGKFVVDLLQGRQNEKRFNWRDPKSAKDINTIGTVLTGENAYYKQELATEEDLKFTKEDLEAPVEI</sequence>
<dbReference type="PANTHER" id="PTHR10961">
    <property type="entry name" value="PEROXISOMAL SARCOSINE OXIDASE"/>
    <property type="match status" value="1"/>
</dbReference>
<evidence type="ECO:0000259" key="6">
    <source>
        <dbReference type="Pfam" id="PF01266"/>
    </source>
</evidence>
<proteinExistence type="inferred from homology"/>
<dbReference type="InterPro" id="IPR006076">
    <property type="entry name" value="FAD-dep_OxRdtase"/>
</dbReference>
<dbReference type="Pfam" id="PF01266">
    <property type="entry name" value="DAO"/>
    <property type="match status" value="1"/>
</dbReference>
<dbReference type="InterPro" id="IPR045170">
    <property type="entry name" value="MTOX"/>
</dbReference>
<comment type="similarity">
    <text evidence="2">Belongs to the MSOX/MTOX family.</text>
</comment>
<dbReference type="Gene3D" id="3.30.9.10">
    <property type="entry name" value="D-Amino Acid Oxidase, subunit A, domain 2"/>
    <property type="match status" value="1"/>
</dbReference>
<gene>
    <name evidence="7" type="ORF">CYFA0S_08e04896g</name>
</gene>
<evidence type="ECO:0000256" key="2">
    <source>
        <dbReference type="ARBA" id="ARBA00010989"/>
    </source>
</evidence>
<keyword evidence="4" id="KW-0274">FAD</keyword>
<protein>
    <submittedName>
        <fullName evidence="7">CYFA0S08e04896g1_1</fullName>
    </submittedName>
</protein>
<organism evidence="7">
    <name type="scientific">Cyberlindnera fabianii</name>
    <name type="common">Yeast</name>
    <name type="synonym">Hansenula fabianii</name>
    <dbReference type="NCBI Taxonomy" id="36022"/>
    <lineage>
        <taxon>Eukaryota</taxon>
        <taxon>Fungi</taxon>
        <taxon>Dikarya</taxon>
        <taxon>Ascomycota</taxon>
        <taxon>Saccharomycotina</taxon>
        <taxon>Saccharomycetes</taxon>
        <taxon>Phaffomycetales</taxon>
        <taxon>Phaffomycetaceae</taxon>
        <taxon>Cyberlindnera</taxon>
    </lineage>
</organism>
<evidence type="ECO:0000256" key="1">
    <source>
        <dbReference type="ARBA" id="ARBA00001974"/>
    </source>
</evidence>
<evidence type="ECO:0000256" key="4">
    <source>
        <dbReference type="ARBA" id="ARBA00022827"/>
    </source>
</evidence>
<accession>A0A061B5C1</accession>
<evidence type="ECO:0000256" key="5">
    <source>
        <dbReference type="ARBA" id="ARBA00023002"/>
    </source>
</evidence>
<dbReference type="EMBL" id="LK052893">
    <property type="protein sequence ID" value="CDR42213.1"/>
    <property type="molecule type" value="Genomic_DNA"/>
</dbReference>
<dbReference type="GO" id="GO:0008115">
    <property type="term" value="F:sarcosine oxidase activity"/>
    <property type="evidence" value="ECO:0007669"/>
    <property type="project" value="TreeGrafter"/>
</dbReference>
<dbReference type="InterPro" id="IPR036188">
    <property type="entry name" value="FAD/NAD-bd_sf"/>
</dbReference>
<name>A0A061B5C1_CYBFA</name>
<dbReference type="AlphaFoldDB" id="A0A061B5C1"/>
<reference evidence="7" key="1">
    <citation type="journal article" date="2014" name="Genome Announc.">
        <title>Genome sequence of the yeast Cyberlindnera fabianii (Hansenula fabianii).</title>
        <authorList>
            <person name="Freel K.C."/>
            <person name="Sarilar V."/>
            <person name="Neuveglise C."/>
            <person name="Devillers H."/>
            <person name="Friedrich A."/>
            <person name="Schacherer J."/>
        </authorList>
    </citation>
    <scope>NUCLEOTIDE SEQUENCE</scope>
    <source>
        <strain evidence="7">YJS4271</strain>
    </source>
</reference>
<evidence type="ECO:0000313" key="7">
    <source>
        <dbReference type="EMBL" id="CDR42213.1"/>
    </source>
</evidence>
<keyword evidence="5" id="KW-0560">Oxidoreductase</keyword>
<comment type="cofactor">
    <cofactor evidence="1">
        <name>FAD</name>
        <dbReference type="ChEBI" id="CHEBI:57692"/>
    </cofactor>
</comment>
<dbReference type="PANTHER" id="PTHR10961:SF15">
    <property type="entry name" value="FAD DEPENDENT OXIDOREDUCTASE DOMAIN-CONTAINING PROTEIN"/>
    <property type="match status" value="1"/>
</dbReference>
<dbReference type="Gene3D" id="3.50.50.60">
    <property type="entry name" value="FAD/NAD(P)-binding domain"/>
    <property type="match status" value="1"/>
</dbReference>
<evidence type="ECO:0000256" key="3">
    <source>
        <dbReference type="ARBA" id="ARBA00022630"/>
    </source>
</evidence>